<proteinExistence type="predicted"/>
<evidence type="ECO:0000313" key="3">
    <source>
        <dbReference type="Proteomes" id="UP000623467"/>
    </source>
</evidence>
<organism evidence="2 3">
    <name type="scientific">Mycena sanguinolenta</name>
    <dbReference type="NCBI Taxonomy" id="230812"/>
    <lineage>
        <taxon>Eukaryota</taxon>
        <taxon>Fungi</taxon>
        <taxon>Dikarya</taxon>
        <taxon>Basidiomycota</taxon>
        <taxon>Agaricomycotina</taxon>
        <taxon>Agaricomycetes</taxon>
        <taxon>Agaricomycetidae</taxon>
        <taxon>Agaricales</taxon>
        <taxon>Marasmiineae</taxon>
        <taxon>Mycenaceae</taxon>
        <taxon>Mycena</taxon>
    </lineage>
</organism>
<name>A0A8H7D8P4_9AGAR</name>
<evidence type="ECO:0000256" key="1">
    <source>
        <dbReference type="SAM" id="Coils"/>
    </source>
</evidence>
<keyword evidence="3" id="KW-1185">Reference proteome</keyword>
<comment type="caution">
    <text evidence="2">The sequence shown here is derived from an EMBL/GenBank/DDBJ whole genome shotgun (WGS) entry which is preliminary data.</text>
</comment>
<sequence length="374" mass="42234">MLKNLEADRACVAETAAQLHNLEHLVAKLRAEQAAAQERLDSYKYPVLTLPNEIVSEIFIHFLATYSRFHSPIRRSILTPLTEICRKWREIALATPALWSGIAFCDSDIPTSLRHRTSCSSPISEWLRRSSSHPLSILIIDQYSSPSDMSRATIATLVQHRARWEHAKLHLRDSVRLIDVPLPRLRHLDLTLSSPTILWGFHDLPQLRSVVLNRVAAMSVTLPWAQLTSLTLRDGIERSGCLAILKQTKTLVHCTLNLSEYRGFMDPDINVSLPCLKTLIFTSHGAWGESVVDFLATLIVPALIELRIPQRFLGTNPSGSLSSFISKSGCTLQELRIWTENSLECRHLRDGYREAFPSIQGIFVESESSQVIHY</sequence>
<dbReference type="AlphaFoldDB" id="A0A8H7D8P4"/>
<dbReference type="EMBL" id="JACAZH010000006">
    <property type="protein sequence ID" value="KAF7366354.1"/>
    <property type="molecule type" value="Genomic_DNA"/>
</dbReference>
<feature type="coiled-coil region" evidence="1">
    <location>
        <begin position="12"/>
        <end position="39"/>
    </location>
</feature>
<protein>
    <submittedName>
        <fullName evidence="2">F-box domain-containing protein</fullName>
    </submittedName>
</protein>
<evidence type="ECO:0000313" key="2">
    <source>
        <dbReference type="EMBL" id="KAF7366354.1"/>
    </source>
</evidence>
<dbReference type="SUPFAM" id="SSF52047">
    <property type="entry name" value="RNI-like"/>
    <property type="match status" value="1"/>
</dbReference>
<dbReference type="OrthoDB" id="2884925at2759"/>
<accession>A0A8H7D8P4</accession>
<gene>
    <name evidence="2" type="ORF">MSAN_00891900</name>
</gene>
<dbReference type="Proteomes" id="UP000623467">
    <property type="component" value="Unassembled WGS sequence"/>
</dbReference>
<keyword evidence="1" id="KW-0175">Coiled coil</keyword>
<dbReference type="Gene3D" id="1.20.1280.50">
    <property type="match status" value="1"/>
</dbReference>
<reference evidence="2" key="1">
    <citation type="submission" date="2020-05" db="EMBL/GenBank/DDBJ databases">
        <title>Mycena genomes resolve the evolution of fungal bioluminescence.</title>
        <authorList>
            <person name="Tsai I.J."/>
        </authorList>
    </citation>
    <scope>NUCLEOTIDE SEQUENCE</scope>
    <source>
        <strain evidence="2">160909Yilan</strain>
    </source>
</reference>